<dbReference type="EC" id="6.3.4.4" evidence="8 10"/>
<feature type="active site" description="Proton donor" evidence="8">
    <location>
        <position position="41"/>
    </location>
</feature>
<feature type="binding site" evidence="8">
    <location>
        <begin position="410"/>
        <end position="412"/>
    </location>
    <ligand>
        <name>GTP</name>
        <dbReference type="ChEBI" id="CHEBI:37565"/>
    </ligand>
</feature>
<dbReference type="GO" id="GO:0005737">
    <property type="term" value="C:cytoplasm"/>
    <property type="evidence" value="ECO:0007669"/>
    <property type="project" value="UniProtKB-SubCell"/>
</dbReference>
<feature type="binding site" evidence="8">
    <location>
        <begin position="296"/>
        <end position="302"/>
    </location>
    <ligand>
        <name>substrate</name>
    </ligand>
</feature>
<feature type="binding site" description="in other chain" evidence="8">
    <location>
        <position position="221"/>
    </location>
    <ligand>
        <name>IMP</name>
        <dbReference type="ChEBI" id="CHEBI:58053"/>
        <note>ligand shared between dimeric partners</note>
    </ligand>
</feature>
<keyword evidence="3 8" id="KW-0479">Metal-binding</keyword>
<dbReference type="Proteomes" id="UP000240042">
    <property type="component" value="Unassembled WGS sequence"/>
</dbReference>
<feature type="binding site" description="in other chain" evidence="8">
    <location>
        <position position="300"/>
    </location>
    <ligand>
        <name>IMP</name>
        <dbReference type="ChEBI" id="CHEBI:58053"/>
        <note>ligand shared between dimeric partners</note>
    </ligand>
</feature>
<dbReference type="InterPro" id="IPR042110">
    <property type="entry name" value="Adenylosuccinate_synth_dom2"/>
</dbReference>
<dbReference type="InterPro" id="IPR027417">
    <property type="entry name" value="P-loop_NTPase"/>
</dbReference>
<evidence type="ECO:0000256" key="3">
    <source>
        <dbReference type="ARBA" id="ARBA00022723"/>
    </source>
</evidence>
<dbReference type="GO" id="GO:0044208">
    <property type="term" value="P:'de novo' AMP biosynthetic process"/>
    <property type="evidence" value="ECO:0007669"/>
    <property type="project" value="UniProtKB-UniRule"/>
</dbReference>
<evidence type="ECO:0000313" key="11">
    <source>
        <dbReference type="EMBL" id="SFB74108.1"/>
    </source>
</evidence>
<evidence type="ECO:0000256" key="5">
    <source>
        <dbReference type="ARBA" id="ARBA00022755"/>
    </source>
</evidence>
<dbReference type="FunFam" id="3.90.170.10:FF:000001">
    <property type="entry name" value="Adenylosuccinate synthetase"/>
    <property type="match status" value="1"/>
</dbReference>
<dbReference type="InterPro" id="IPR018220">
    <property type="entry name" value="Adenylosuccin_syn_GTP-bd"/>
</dbReference>
<dbReference type="Gene3D" id="3.90.170.10">
    <property type="entry name" value="Adenylosuccinate Synthetase, subunit A, domain 3"/>
    <property type="match status" value="1"/>
</dbReference>
<keyword evidence="7 8" id="KW-0342">GTP-binding</keyword>
<feature type="binding site" evidence="8">
    <location>
        <begin position="328"/>
        <end position="330"/>
    </location>
    <ligand>
        <name>GTP</name>
        <dbReference type="ChEBI" id="CHEBI:37565"/>
    </ligand>
</feature>
<keyword evidence="5 8" id="KW-0658">Purine biosynthesis</keyword>
<reference evidence="12" key="1">
    <citation type="submission" date="2016-10" db="EMBL/GenBank/DDBJ databases">
        <authorList>
            <person name="Varghese N."/>
            <person name="Submissions S."/>
        </authorList>
    </citation>
    <scope>NUCLEOTIDE SEQUENCE [LARGE SCALE GENOMIC DNA]</scope>
    <source>
        <strain evidence="12">ATCC 43811</strain>
    </source>
</reference>
<proteinExistence type="inferred from homology"/>
<dbReference type="Pfam" id="PF00709">
    <property type="entry name" value="Adenylsucc_synt"/>
    <property type="match status" value="1"/>
</dbReference>
<evidence type="ECO:0000313" key="12">
    <source>
        <dbReference type="Proteomes" id="UP000240042"/>
    </source>
</evidence>
<feature type="binding site" evidence="8">
    <location>
        <position position="40"/>
    </location>
    <ligand>
        <name>Mg(2+)</name>
        <dbReference type="ChEBI" id="CHEBI:18420"/>
    </ligand>
</feature>
<keyword evidence="2 8" id="KW-0436">Ligase</keyword>
<dbReference type="Gene3D" id="3.40.440.10">
    <property type="entry name" value="Adenylosuccinate Synthetase, subunit A, domain 1"/>
    <property type="match status" value="1"/>
</dbReference>
<dbReference type="PROSITE" id="PS00513">
    <property type="entry name" value="ADENYLOSUCCIN_SYN_2"/>
    <property type="match status" value="1"/>
</dbReference>
<dbReference type="CDD" id="cd03108">
    <property type="entry name" value="AdSS"/>
    <property type="match status" value="1"/>
</dbReference>
<dbReference type="InterPro" id="IPR033128">
    <property type="entry name" value="Adenylosuccin_syn_Lys_AS"/>
</dbReference>
<comment type="subunit">
    <text evidence="1 8">Homodimer.</text>
</comment>
<dbReference type="GO" id="GO:0000287">
    <property type="term" value="F:magnesium ion binding"/>
    <property type="evidence" value="ECO:0007669"/>
    <property type="project" value="UniProtKB-UniRule"/>
</dbReference>
<evidence type="ECO:0000256" key="2">
    <source>
        <dbReference type="ARBA" id="ARBA00022598"/>
    </source>
</evidence>
<dbReference type="RefSeq" id="WP_092318302.1">
    <property type="nucleotide sequence ID" value="NZ_FOKY01000002.1"/>
</dbReference>
<dbReference type="GO" id="GO:0046040">
    <property type="term" value="P:IMP metabolic process"/>
    <property type="evidence" value="ECO:0007669"/>
    <property type="project" value="TreeGrafter"/>
</dbReference>
<dbReference type="UniPathway" id="UPA00075">
    <property type="reaction ID" value="UER00335"/>
</dbReference>
<dbReference type="STRING" id="34097.SAMN02745150_00521"/>
<dbReference type="SUPFAM" id="SSF52540">
    <property type="entry name" value="P-loop containing nucleoside triphosphate hydrolases"/>
    <property type="match status" value="1"/>
</dbReference>
<feature type="binding site" evidence="8">
    <location>
        <position position="141"/>
    </location>
    <ligand>
        <name>IMP</name>
        <dbReference type="ChEBI" id="CHEBI:58053"/>
        <note>ligand shared between dimeric partners</note>
    </ligand>
</feature>
<dbReference type="FunFam" id="1.10.300.10:FF:000001">
    <property type="entry name" value="Adenylosuccinate synthetase"/>
    <property type="match status" value="1"/>
</dbReference>
<feature type="binding site" description="in other chain" evidence="8">
    <location>
        <position position="127"/>
    </location>
    <ligand>
        <name>IMP</name>
        <dbReference type="ChEBI" id="CHEBI:58053"/>
        <note>ligand shared between dimeric partners</note>
    </ligand>
</feature>
<feature type="active site" description="Proton acceptor" evidence="8">
    <location>
        <position position="13"/>
    </location>
</feature>
<keyword evidence="12" id="KW-1185">Reference proteome</keyword>
<comment type="pathway">
    <text evidence="8 10">Purine metabolism; AMP biosynthesis via de novo pathway; AMP from IMP: step 1/2.</text>
</comment>
<comment type="subcellular location">
    <subcellularLocation>
        <location evidence="8">Cytoplasm</location>
    </subcellularLocation>
</comment>
<dbReference type="HAMAP" id="MF_00011">
    <property type="entry name" value="Adenylosucc_synth"/>
    <property type="match status" value="1"/>
</dbReference>
<dbReference type="PANTHER" id="PTHR11846">
    <property type="entry name" value="ADENYLOSUCCINATE SYNTHETASE"/>
    <property type="match status" value="1"/>
</dbReference>
<feature type="binding site" description="in other chain" evidence="8">
    <location>
        <position position="236"/>
    </location>
    <ligand>
        <name>IMP</name>
        <dbReference type="ChEBI" id="CHEBI:58053"/>
        <note>ligand shared between dimeric partners</note>
    </ligand>
</feature>
<dbReference type="GO" id="GO:0005525">
    <property type="term" value="F:GTP binding"/>
    <property type="evidence" value="ECO:0007669"/>
    <property type="project" value="UniProtKB-UniRule"/>
</dbReference>
<comment type="catalytic activity">
    <reaction evidence="8 10">
        <text>IMP + L-aspartate + GTP = N(6)-(1,2-dicarboxyethyl)-AMP + GDP + phosphate + 2 H(+)</text>
        <dbReference type="Rhea" id="RHEA:15753"/>
        <dbReference type="ChEBI" id="CHEBI:15378"/>
        <dbReference type="ChEBI" id="CHEBI:29991"/>
        <dbReference type="ChEBI" id="CHEBI:37565"/>
        <dbReference type="ChEBI" id="CHEBI:43474"/>
        <dbReference type="ChEBI" id="CHEBI:57567"/>
        <dbReference type="ChEBI" id="CHEBI:58053"/>
        <dbReference type="ChEBI" id="CHEBI:58189"/>
        <dbReference type="EC" id="6.3.4.4"/>
    </reaction>
</comment>
<dbReference type="InterPro" id="IPR001114">
    <property type="entry name" value="Adenylosuccinate_synthetase"/>
</dbReference>
<evidence type="ECO:0000256" key="1">
    <source>
        <dbReference type="ARBA" id="ARBA00011738"/>
    </source>
</evidence>
<feature type="binding site" evidence="8">
    <location>
        <begin position="40"/>
        <end position="42"/>
    </location>
    <ligand>
        <name>GTP</name>
        <dbReference type="ChEBI" id="CHEBI:37565"/>
    </ligand>
</feature>
<feature type="binding site" description="in other chain" evidence="8">
    <location>
        <begin position="13"/>
        <end position="16"/>
    </location>
    <ligand>
        <name>IMP</name>
        <dbReference type="ChEBI" id="CHEBI:58053"/>
        <note>ligand shared between dimeric partners</note>
    </ligand>
</feature>
<dbReference type="SMART" id="SM00788">
    <property type="entry name" value="Adenylsucc_synt"/>
    <property type="match status" value="1"/>
</dbReference>
<feature type="binding site" evidence="8">
    <location>
        <begin position="12"/>
        <end position="18"/>
    </location>
    <ligand>
        <name>GTP</name>
        <dbReference type="ChEBI" id="CHEBI:37565"/>
    </ligand>
</feature>
<keyword evidence="8" id="KW-0963">Cytoplasm</keyword>
<feature type="binding site" evidence="8">
    <location>
        <position position="302"/>
    </location>
    <ligand>
        <name>GTP</name>
        <dbReference type="ChEBI" id="CHEBI:37565"/>
    </ligand>
</feature>
<feature type="binding site" description="in other chain" evidence="8">
    <location>
        <begin position="38"/>
        <end position="41"/>
    </location>
    <ligand>
        <name>IMP</name>
        <dbReference type="ChEBI" id="CHEBI:58053"/>
        <note>ligand shared between dimeric partners</note>
    </ligand>
</feature>
<protein>
    <recommendedName>
        <fullName evidence="8 10">Adenylosuccinate synthetase</fullName>
        <shortName evidence="8">AMPSase</shortName>
        <shortName evidence="8">AdSS</shortName>
        <ecNumber evidence="8 10">6.3.4.4</ecNumber>
    </recommendedName>
    <alternativeName>
        <fullName evidence="8">IMP--aspartate ligase</fullName>
    </alternativeName>
</protein>
<evidence type="ECO:0000256" key="10">
    <source>
        <dbReference type="RuleBase" id="RU000520"/>
    </source>
</evidence>
<dbReference type="PANTHER" id="PTHR11846:SF0">
    <property type="entry name" value="ADENYLOSUCCINATE SYNTHETASE"/>
    <property type="match status" value="1"/>
</dbReference>
<dbReference type="NCBIfam" id="NF002223">
    <property type="entry name" value="PRK01117.1"/>
    <property type="match status" value="1"/>
</dbReference>
<dbReference type="EMBL" id="FOKY01000002">
    <property type="protein sequence ID" value="SFB74108.1"/>
    <property type="molecule type" value="Genomic_DNA"/>
</dbReference>
<evidence type="ECO:0000256" key="8">
    <source>
        <dbReference type="HAMAP-Rule" id="MF_00011"/>
    </source>
</evidence>
<evidence type="ECO:0000256" key="6">
    <source>
        <dbReference type="ARBA" id="ARBA00022842"/>
    </source>
</evidence>
<keyword evidence="4 8" id="KW-0547">Nucleotide-binding</keyword>
<accession>A0A1I1DM09</accession>
<feature type="binding site" evidence="8">
    <location>
        <position position="13"/>
    </location>
    <ligand>
        <name>Mg(2+)</name>
        <dbReference type="ChEBI" id="CHEBI:18420"/>
    </ligand>
</feature>
<evidence type="ECO:0000256" key="9">
    <source>
        <dbReference type="PROSITE-ProRule" id="PRU10134"/>
    </source>
</evidence>
<sequence length="422" mass="46635">MPVDIILGAQWGDEGKGKIIDMLGANTDYVIRFGGGNNAGHTIEVGNESFILHLLPSGVLHKHSKCLLGAGMVIDFKVFLQEIASLEARGFDTGHIFISSRAHLIMPYHIILDRLWEGQRSDKIGTTKRGIGPCYSDKYARLGLRTGDLLDGSFPEKLKNILKTKNEILIKIFNENPLDYDSILSEYKEITQKVGKRIINTETEIQKALAENKNILLEGAQAMMLDIDYGSYPYVTSSSPTAAGGTVGSSISPRHIRKIIGVCKAYSTRVGEGPFVTELDNQQGEWLRSKGSEYGSTTGRPRRCGWLDLAVLRYACKINGFTEIALTKLDVLSGLKDIPVCVGYELEGKKISEMPASAEMLARISAVYETMPGWNEDISNCKTFSELPKNARRYIEKIEKYTECSIGFVSVGAGREQYIATE</sequence>
<feature type="active site" evidence="9">
    <location>
        <position position="138"/>
    </location>
</feature>
<evidence type="ECO:0000256" key="4">
    <source>
        <dbReference type="ARBA" id="ARBA00022741"/>
    </source>
</evidence>
<comment type="function">
    <text evidence="8">Plays an important role in the de novo pathway of purine nucleotide biosynthesis. Catalyzes the first committed step in the biosynthesis of AMP from IMP.</text>
</comment>
<organism evidence="11 12">
    <name type="scientific">Brevinema andersonii</name>
    <dbReference type="NCBI Taxonomy" id="34097"/>
    <lineage>
        <taxon>Bacteria</taxon>
        <taxon>Pseudomonadati</taxon>
        <taxon>Spirochaetota</taxon>
        <taxon>Spirochaetia</taxon>
        <taxon>Brevinematales</taxon>
        <taxon>Brevinemataceae</taxon>
        <taxon>Brevinema</taxon>
    </lineage>
</organism>
<name>A0A1I1DM09_BREAD</name>
<dbReference type="OrthoDB" id="9807553at2"/>
<dbReference type="Gene3D" id="1.10.300.10">
    <property type="entry name" value="Adenylosuccinate Synthetase, subunit A, domain 2"/>
    <property type="match status" value="1"/>
</dbReference>
<comment type="similarity">
    <text evidence="8 10">Belongs to the adenylosuccinate synthetase family.</text>
</comment>
<evidence type="ECO:0000256" key="7">
    <source>
        <dbReference type="ARBA" id="ARBA00023134"/>
    </source>
</evidence>
<dbReference type="GO" id="GO:0004019">
    <property type="term" value="F:adenylosuccinate synthase activity"/>
    <property type="evidence" value="ECO:0007669"/>
    <property type="project" value="UniProtKB-UniRule"/>
</dbReference>
<dbReference type="InterPro" id="IPR042111">
    <property type="entry name" value="Adenylosuccinate_synth_dom3"/>
</dbReference>
<comment type="cofactor">
    <cofactor evidence="8">
        <name>Mg(2+)</name>
        <dbReference type="ChEBI" id="CHEBI:18420"/>
    </cofactor>
    <text evidence="8">Binds 1 Mg(2+) ion per subunit.</text>
</comment>
<keyword evidence="6 8" id="KW-0460">Magnesium</keyword>
<dbReference type="PROSITE" id="PS01266">
    <property type="entry name" value="ADENYLOSUCCIN_SYN_1"/>
    <property type="match status" value="1"/>
</dbReference>
<dbReference type="InterPro" id="IPR042109">
    <property type="entry name" value="Adenylosuccinate_synth_dom1"/>
</dbReference>
<gene>
    <name evidence="8" type="primary">purA</name>
    <name evidence="11" type="ORF">SAMN02745150_00521</name>
</gene>
<dbReference type="AlphaFoldDB" id="A0A1I1DM09"/>
<dbReference type="NCBIfam" id="TIGR00184">
    <property type="entry name" value="purA"/>
    <property type="match status" value="1"/>
</dbReference>